<keyword evidence="9" id="KW-0037">Angiogenesis</keyword>
<reference evidence="35" key="2">
    <citation type="submission" date="2025-08" db="UniProtKB">
        <authorList>
            <consortium name="Ensembl"/>
        </authorList>
    </citation>
    <scope>IDENTIFICATION</scope>
</reference>
<evidence type="ECO:0000256" key="27">
    <source>
        <dbReference type="PIRSR" id="PIRSR002279-1"/>
    </source>
</evidence>
<feature type="domain" description="EGF-like" evidence="33">
    <location>
        <begin position="535"/>
        <end position="570"/>
    </location>
</feature>
<dbReference type="FunFam" id="2.10.25.10:FF:000279">
    <property type="entry name" value="Neurogenic locus notch 1"/>
    <property type="match status" value="1"/>
</dbReference>
<dbReference type="FunFam" id="2.10.25.10:FF:000157">
    <property type="entry name" value="Neurogenic locus notch protein 1"/>
    <property type="match status" value="1"/>
</dbReference>
<evidence type="ECO:0000256" key="17">
    <source>
        <dbReference type="ARBA" id="ARBA00022989"/>
    </source>
</evidence>
<dbReference type="PROSITE" id="PS00010">
    <property type="entry name" value="ASX_HYDROXYL"/>
    <property type="match status" value="20"/>
</dbReference>
<dbReference type="GeneTree" id="ENSGT00940000157157"/>
<dbReference type="SMART" id="SM01339">
    <property type="entry name" value="NODP"/>
    <property type="match status" value="1"/>
</dbReference>
<feature type="disulfide bond" evidence="28 30">
    <location>
        <begin position="416"/>
        <end position="425"/>
    </location>
</feature>
<keyword evidence="36" id="KW-1185">Reference proteome</keyword>
<dbReference type="Gene3D" id="2.10.25.10">
    <property type="entry name" value="Laminin"/>
    <property type="match status" value="30"/>
</dbReference>
<dbReference type="GO" id="GO:0031017">
    <property type="term" value="P:exocrine pancreas development"/>
    <property type="evidence" value="ECO:0007669"/>
    <property type="project" value="UniProtKB-ARBA"/>
</dbReference>
<dbReference type="InterPro" id="IPR035993">
    <property type="entry name" value="Notch-like_dom_sf"/>
</dbReference>
<keyword evidence="21 28" id="KW-1015">Disulfide bond</keyword>
<dbReference type="InterPro" id="IPR002110">
    <property type="entry name" value="Ankyrin_rpt"/>
</dbReference>
<feature type="disulfide bond" evidence="28">
    <location>
        <begin position="356"/>
        <end position="367"/>
    </location>
</feature>
<feature type="domain" description="EGF-like" evidence="33">
    <location>
        <begin position="610"/>
        <end position="645"/>
    </location>
</feature>
<dbReference type="PROSITE" id="PS01186">
    <property type="entry name" value="EGF_2"/>
    <property type="match status" value="19"/>
</dbReference>
<dbReference type="GO" id="GO:1901222">
    <property type="term" value="P:regulation of non-canonical NF-kappaB signal transduction"/>
    <property type="evidence" value="ECO:0007669"/>
    <property type="project" value="UniProtKB-ARBA"/>
</dbReference>
<feature type="disulfide bond" evidence="30">
    <location>
        <begin position="1037"/>
        <end position="1046"/>
    </location>
</feature>
<comment type="similarity">
    <text evidence="3">Belongs to the NOTCH family.</text>
</comment>
<feature type="disulfide bond" evidence="28">
    <location>
        <begin position="361"/>
        <end position="376"/>
    </location>
</feature>
<dbReference type="PRINTS" id="PR01452">
    <property type="entry name" value="LNOTCHREPEAT"/>
</dbReference>
<keyword evidence="17 32" id="KW-1133">Transmembrane helix</keyword>
<dbReference type="CDD" id="cd00054">
    <property type="entry name" value="EGF_CA"/>
    <property type="match status" value="24"/>
</dbReference>
<feature type="repeat" description="ANK" evidence="29">
    <location>
        <begin position="1783"/>
        <end position="1815"/>
    </location>
</feature>
<feature type="binding site" evidence="27">
    <location>
        <position position="332"/>
    </location>
    <ligand>
        <name>Ca(2+)</name>
        <dbReference type="ChEBI" id="CHEBI:29108"/>
        <label>1</label>
    </ligand>
</feature>
<feature type="disulfide bond" evidence="28">
    <location>
        <begin position="323"/>
        <end position="338"/>
    </location>
</feature>
<dbReference type="Pfam" id="PF06816">
    <property type="entry name" value="NOD"/>
    <property type="match status" value="1"/>
</dbReference>
<feature type="domain" description="EGF-like" evidence="33">
    <location>
        <begin position="927"/>
        <end position="963"/>
    </location>
</feature>
<keyword evidence="6" id="KW-1003">Cell membrane</keyword>
<feature type="domain" description="EGF-like" evidence="33">
    <location>
        <begin position="647"/>
        <end position="683"/>
    </location>
</feature>
<dbReference type="InterPro" id="IPR008297">
    <property type="entry name" value="Notch"/>
</dbReference>
<feature type="domain" description="EGF-like" evidence="33">
    <location>
        <begin position="1169"/>
        <end position="1207"/>
    </location>
</feature>
<feature type="domain" description="EGF-like" evidence="33">
    <location>
        <begin position="160"/>
        <end position="196"/>
    </location>
</feature>
<feature type="domain" description="EGF-like" evidence="33">
    <location>
        <begin position="1049"/>
        <end position="1087"/>
    </location>
</feature>
<feature type="domain" description="EGF-like" evidence="33">
    <location>
        <begin position="90"/>
        <end position="127"/>
    </location>
</feature>
<evidence type="ECO:0000256" key="20">
    <source>
        <dbReference type="ARBA" id="ARBA00023136"/>
    </source>
</evidence>
<feature type="domain" description="EGF-like" evidence="33">
    <location>
        <begin position="460"/>
        <end position="495"/>
    </location>
</feature>
<dbReference type="GO" id="GO:0005509">
    <property type="term" value="F:calcium ion binding"/>
    <property type="evidence" value="ECO:0007669"/>
    <property type="project" value="InterPro"/>
</dbReference>
<feature type="domain" description="EGF-like" evidence="33">
    <location>
        <begin position="390"/>
        <end position="426"/>
    </location>
</feature>
<feature type="domain" description="LNR" evidence="34">
    <location>
        <begin position="1314"/>
        <end position="1353"/>
    </location>
</feature>
<feature type="domain" description="EGF-like" evidence="33">
    <location>
        <begin position="275"/>
        <end position="313"/>
    </location>
</feature>
<feature type="disulfide bond" evidence="30">
    <location>
        <begin position="284"/>
        <end position="301"/>
    </location>
</feature>
<dbReference type="GO" id="GO:0007219">
    <property type="term" value="P:Notch signaling pathway"/>
    <property type="evidence" value="ECO:0007669"/>
    <property type="project" value="UniProtKB-KW"/>
</dbReference>
<feature type="binding site" evidence="27">
    <location>
        <position position="370"/>
    </location>
    <ligand>
        <name>Ca(2+)</name>
        <dbReference type="ChEBI" id="CHEBI:29108"/>
        <label>2</label>
    </ligand>
</feature>
<dbReference type="FunFam" id="2.10.25.10:FF:000309">
    <property type="entry name" value="Uncharacterized protein, isoform A"/>
    <property type="match status" value="1"/>
</dbReference>
<feature type="disulfide bond" evidence="30">
    <location>
        <begin position="38"/>
        <end position="47"/>
    </location>
</feature>
<dbReference type="SMART" id="SM00181">
    <property type="entry name" value="EGF"/>
    <property type="match status" value="30"/>
</dbReference>
<feature type="disulfide bond" evidence="30">
    <location>
        <begin position="539"/>
        <end position="549"/>
    </location>
</feature>
<keyword evidence="7 30" id="KW-0245">EGF-like domain</keyword>
<evidence type="ECO:0000256" key="31">
    <source>
        <dbReference type="SAM" id="MobiDB-lite"/>
    </source>
</evidence>
<dbReference type="InterPro" id="IPR051355">
    <property type="entry name" value="Notch/Slit_guidance"/>
</dbReference>
<evidence type="ECO:0000256" key="13">
    <source>
        <dbReference type="ARBA" id="ARBA00022737"/>
    </source>
</evidence>
<feature type="disulfide bond" evidence="30">
    <location>
        <begin position="1178"/>
        <end position="1195"/>
    </location>
</feature>
<feature type="region of interest" description="Disordered" evidence="31">
    <location>
        <begin position="1869"/>
        <end position="1910"/>
    </location>
</feature>
<feature type="compositionally biased region" description="Polar residues" evidence="31">
    <location>
        <begin position="1938"/>
        <end position="1952"/>
    </location>
</feature>
<feature type="repeat" description="ANK" evidence="29">
    <location>
        <begin position="1750"/>
        <end position="1782"/>
    </location>
</feature>
<feature type="domain" description="EGF-like" evidence="33">
    <location>
        <begin position="1130"/>
        <end position="1166"/>
    </location>
</feature>
<feature type="disulfide bond" evidence="30">
    <location>
        <begin position="1197"/>
        <end position="1206"/>
    </location>
</feature>
<evidence type="ECO:0000256" key="29">
    <source>
        <dbReference type="PROSITE-ProRule" id="PRU00023"/>
    </source>
</evidence>
<feature type="disulfide bond" evidence="30">
    <location>
        <begin position="711"/>
        <end position="720"/>
    </location>
</feature>
<feature type="domain" description="EGF-like" evidence="33">
    <location>
        <begin position="685"/>
        <end position="721"/>
    </location>
</feature>
<evidence type="ECO:0000256" key="30">
    <source>
        <dbReference type="PROSITE-ProRule" id="PRU00076"/>
    </source>
</evidence>
<dbReference type="Proteomes" id="UP000314982">
    <property type="component" value="Unassembled WGS sequence"/>
</dbReference>
<dbReference type="FunFam" id="2.10.25.10:FF:000143">
    <property type="entry name" value="Protein crumbs 1"/>
    <property type="match status" value="1"/>
</dbReference>
<dbReference type="SMART" id="SM00248">
    <property type="entry name" value="ANK"/>
    <property type="match status" value="6"/>
</dbReference>
<feature type="binding site" evidence="27">
    <location>
        <position position="390"/>
    </location>
    <ligand>
        <name>Ca(2+)</name>
        <dbReference type="ChEBI" id="CHEBI:29108"/>
        <label>3</label>
    </ligand>
</feature>
<keyword evidence="22" id="KW-0010">Activator</keyword>
<dbReference type="FunFam" id="2.10.25.10:FF:000127">
    <property type="entry name" value="Neurogenic locus notch protein 1"/>
    <property type="match status" value="2"/>
</dbReference>
<dbReference type="FunFam" id="2.10.25.10:FF:000031">
    <property type="entry name" value="neurogenic locus notch homolog protein 3"/>
    <property type="match status" value="3"/>
</dbReference>
<keyword evidence="11 27" id="KW-0479">Metal-binding</keyword>
<feature type="domain" description="EGF-like" evidence="33">
    <location>
        <begin position="352"/>
        <end position="388"/>
    </location>
</feature>
<dbReference type="FunFam" id="3.30.300.320:FF:000001">
    <property type="entry name" value="Neurogenic locus notch 1"/>
    <property type="match status" value="1"/>
</dbReference>
<dbReference type="InterPro" id="IPR024600">
    <property type="entry name" value="Notch_C"/>
</dbReference>
<dbReference type="GO" id="GO:0001525">
    <property type="term" value="P:angiogenesis"/>
    <property type="evidence" value="ECO:0007669"/>
    <property type="project" value="UniProtKB-KW"/>
</dbReference>
<evidence type="ECO:0000256" key="12">
    <source>
        <dbReference type="ARBA" id="ARBA00022729"/>
    </source>
</evidence>
<feature type="disulfide bond" evidence="30">
    <location>
        <begin position="117"/>
        <end position="126"/>
    </location>
</feature>
<evidence type="ECO:0000256" key="16">
    <source>
        <dbReference type="ARBA" id="ARBA00022976"/>
    </source>
</evidence>
<feature type="disulfide bond" evidence="28 30">
    <location>
        <begin position="340"/>
        <end position="349"/>
    </location>
</feature>
<dbReference type="SMART" id="SM01338">
    <property type="entry name" value="NOD"/>
    <property type="match status" value="1"/>
</dbReference>
<feature type="domain" description="EGF-like" evidence="33">
    <location>
        <begin position="428"/>
        <end position="456"/>
    </location>
</feature>
<feature type="domain" description="EGF-like" evidence="33">
    <location>
        <begin position="198"/>
        <end position="236"/>
    </location>
</feature>
<dbReference type="Gene3D" id="3.30.70.3310">
    <property type="match status" value="1"/>
</dbReference>
<evidence type="ECO:0000256" key="15">
    <source>
        <dbReference type="ARBA" id="ARBA00022837"/>
    </source>
</evidence>
<evidence type="ECO:0000256" key="22">
    <source>
        <dbReference type="ARBA" id="ARBA00023159"/>
    </source>
</evidence>
<evidence type="ECO:0000256" key="21">
    <source>
        <dbReference type="ARBA" id="ARBA00023157"/>
    </source>
</evidence>
<feature type="disulfide bond" evidence="28 30">
    <location>
        <begin position="378"/>
        <end position="387"/>
    </location>
</feature>
<evidence type="ECO:0000256" key="18">
    <source>
        <dbReference type="ARBA" id="ARBA00023015"/>
    </source>
</evidence>
<dbReference type="GO" id="GO:0045597">
    <property type="term" value="P:positive regulation of cell differentiation"/>
    <property type="evidence" value="ECO:0007669"/>
    <property type="project" value="UniProtKB-ARBA"/>
</dbReference>
<feature type="disulfide bond" evidence="30">
    <location>
        <begin position="523"/>
        <end position="532"/>
    </location>
</feature>
<feature type="disulfide bond" evidence="30">
    <location>
        <begin position="1118"/>
        <end position="1127"/>
    </location>
</feature>
<feature type="disulfide bond" evidence="30">
    <location>
        <begin position="953"/>
        <end position="962"/>
    </location>
</feature>
<dbReference type="Gene3D" id="3.30.300.320">
    <property type="match status" value="1"/>
</dbReference>
<feature type="disulfide bond" evidence="28 30">
    <location>
        <begin position="319"/>
        <end position="329"/>
    </location>
</feature>
<feature type="domain" description="EGF-like" evidence="33">
    <location>
        <begin position="315"/>
        <end position="350"/>
    </location>
</feature>
<evidence type="ECO:0000256" key="32">
    <source>
        <dbReference type="SAM" id="Phobius"/>
    </source>
</evidence>
<dbReference type="GO" id="GO:0005634">
    <property type="term" value="C:nucleus"/>
    <property type="evidence" value="ECO:0007669"/>
    <property type="project" value="UniProtKB-SubCell"/>
</dbReference>
<dbReference type="PRINTS" id="PR01983">
    <property type="entry name" value="NOTCH"/>
</dbReference>
<keyword evidence="14" id="KW-0221">Differentiation</keyword>
<dbReference type="InterPro" id="IPR022362">
    <property type="entry name" value="Notch_1"/>
</dbReference>
<feature type="binding site" evidence="27">
    <location>
        <position position="391"/>
    </location>
    <ligand>
        <name>Ca(2+)</name>
        <dbReference type="ChEBI" id="CHEBI:29108"/>
        <label>3</label>
    </ligand>
</feature>
<dbReference type="FunFam" id="2.10.25.10:FF:000060">
    <property type="entry name" value="Neurogenic locus notch protein 1"/>
    <property type="match status" value="1"/>
</dbReference>
<dbReference type="SMART" id="SM00004">
    <property type="entry name" value="NL"/>
    <property type="match status" value="3"/>
</dbReference>
<dbReference type="PROSITE" id="PS50258">
    <property type="entry name" value="LNR"/>
    <property type="match status" value="3"/>
</dbReference>
<keyword evidence="23" id="KW-0804">Transcription</keyword>
<dbReference type="GO" id="GO:0009986">
    <property type="term" value="C:cell surface"/>
    <property type="evidence" value="ECO:0007669"/>
    <property type="project" value="TreeGrafter"/>
</dbReference>
<evidence type="ECO:0000256" key="14">
    <source>
        <dbReference type="ARBA" id="ARBA00022782"/>
    </source>
</evidence>
<evidence type="ECO:0000256" key="25">
    <source>
        <dbReference type="ARBA" id="ARBA00023180"/>
    </source>
</evidence>
<comment type="subcellular location">
    <subcellularLocation>
        <location evidence="2">Cell membrane</location>
        <topology evidence="2">Single-pass type I membrane protein</topology>
    </subcellularLocation>
    <subcellularLocation>
        <location evidence="1">Nucleus</location>
    </subcellularLocation>
</comment>
<evidence type="ECO:0000256" key="3">
    <source>
        <dbReference type="ARBA" id="ARBA00005847"/>
    </source>
</evidence>
<sequence length="2134" mass="231003">TGHAQCYNTCQIANPCASNPCANGGQCSPFESHYICACLPAFHGQTCKQDVNECAQMSSPCRNGGVCVNEVGSYHCRCPQEYTGANCETPYMPCSPSPCHNGGTCVQKGDTTYDCSCLPGNPSPLCSNLLKYFICTCLSLPGVDFSIICVYQRGTNCEHNIDDCPGHNCQNGGLCVDGVNTYNCQCPPHFTGQFCTENVDECEMMPNTCQNGGTCHDTYGSFHCVCVNGWTGDDCSENIDDCASAACYHGATCHDRVASFFCECPHGRTGLLCHLDDACISNPCQKGSNCDTNPVNGKAICTCPPGYTGSACNQDIDECANPCEHGGRCLNTKGSFQCKCLQGYEGPRCEMDVNECMSNPCQNDATCLDQIGGFHCICMPGYEGVFCQINTDECASMPCLNNGKCIDRINSFHCECHKGFSGGLCQVDIDECASTPCMNGAKCTDGPNKYSCECTEGTTDINECYSDPCHYGTCKDGLATFTCYCHPGYTGRLCETNINECLSQPCQNGGTCQDRENTYICTCPKGTAGFNCEVNLDDCKSKPCDYGRCIDKINGYECACEPGYAGAMCNINTDECAINPCHNGGTCIDGINSFTCLCPEGYNDATCLLQVDECGSNPCIHGRCQDLVNGYRCFCDSGWSGPNCDINNNECESNPCMNGGTCKDMTSGYVCSCRAGFSGPNCQTNINECASNPCLNQGTCIDDVAGYKCNCLLPYTGETCETLLAPCSPRPCKNGGLCHESEDYQSFSCLCPDGWQGQTCEIDINECVKGPCRSGATCHNMVGSYRCSCRPGYTGQKCETDIDDCKPNPCSNGGLCRDGVDSFVCTCLPGFRGGRCEQDINECESNPCKNGANCTDCVNSYTCTCPPGFSVNCQVWEERHVSCEVAAKQQGVEVAHLCRNSGQCLDAGNTHYCRCQAGYMGSYCQEQVDECSPNPCQNGATCTDYLGGYSCECLPGYHGVNCSKEINECLSQPCQHGGTCIDLINTYKCSCPRGTQGIHCEINLDDCNPSTDPLTNEPKCFNKGQCVDRVGGYHCMCPAGYVGERCEGDVNECLSDPCDLRGSYNCVQLTNSYRCECRTGYTGQRCDKVFDGCKGRPCRNGGTCAVASNNLDGFICKCPPGYTGSSCEYDSRFCGSLNCRNGGTCVSGHLSPRCLCPAAFTGPECQTPTNSPCNVNHCYNGGTCQRTPDAPFFHCSCPNNFNGLLCHILDYSFPGGFGRDITPPPEVEVSCEIPQCDEWAGNHICDSLCNNHACGWDGGDCSLNFDDPWQNCSAALQCWRYFNDGKCDEQCNSPGCLYDGFDCQGQEGQCNPLYDQYCKDHYADGHCDQGCNNAECEWDGLDCANNMPEKLADGHLVLVVHIPPEQLKNGLSTFLRELSSVLHTNVVFRRDANGEPMVFPYYGSEQELAKHNVKRSTDSWPDWAVVPANMSVVYLEIDNRQCYQQSTECFQSATDVAAFLGALASSGNLNPTPASSELYPMYVVFLGLAVLGFICLGVLVSRKRRREHGQLWFPEGFKVSEPSKKKLRACVCVCVFSCVAFLTGLSYFEEQAMLDLDDRTDHRQWTQQHLDAADLRIPSIAPTPPQGEIENDCMDVNVRGPDGFTPLMIASCSGGGLETGNSEEEEDPSAEIISDFIYQGANLHNQTDRTGETALHLAARYARSDAAKRLLESTADANVQDNMGRTPLHAAVAADAQGVFQILIRNRATDLDARMHDGTTPLILAARLAVEGMVDELINCHADANAIDDVGKSALHWASAVNNVDAAMVLLKNGANKDMQNNKEETPLFLAAREGSYETAKVLLEHFANREITDHLDQLPRDIAQERMHHDIIRLLDEYNLVRSPGLHNGTLSTTSLSPPLCSPNRYLGSLKPTAPGKKVRKPGSGGKDGGKDMRIRKKKSLDGKGSLLDSSAVLSPVDSLESPHGYLSDVASPPMTSPFQQSPPVSFNHLQGSLPMSHGMMAPLRGVPTATLSRMMGYQGLQTSHLGTPPHLMQQMHSRQNPQLQHQNSNSTTAGQVLSQSFLSSELSGSDLQQGNGAGRSVPIHTILPQETQILGTQFLTPPSQHSYSGPMDNTPNHQLQVPDHPFLTPSPGSPDQWSSSSPHSNMSDWSEGISSPPMSLHSQMGLIPNQFK</sequence>
<evidence type="ECO:0000256" key="7">
    <source>
        <dbReference type="ARBA" id="ARBA00022536"/>
    </source>
</evidence>
<keyword evidence="10 32" id="KW-0812">Transmembrane</keyword>
<dbReference type="SMART" id="SM00179">
    <property type="entry name" value="EGF_CA"/>
    <property type="match status" value="27"/>
</dbReference>
<feature type="domain" description="EGF-like" evidence="33">
    <location>
        <begin position="801"/>
        <end position="837"/>
    </location>
</feature>
<feature type="disulfide bond" evidence="30">
    <location>
        <begin position="560"/>
        <end position="569"/>
    </location>
</feature>
<dbReference type="FunFam" id="2.10.25.10:FF:000080">
    <property type="entry name" value="Neurogenic locus notch 1"/>
    <property type="match status" value="1"/>
</dbReference>
<feature type="binding site" evidence="27">
    <location>
        <position position="335"/>
    </location>
    <ligand>
        <name>Ca(2+)</name>
        <dbReference type="ChEBI" id="CHEBI:29108"/>
        <label>1</label>
    </ligand>
</feature>
<dbReference type="PROSITE" id="PS01187">
    <property type="entry name" value="EGF_CA"/>
    <property type="match status" value="8"/>
</dbReference>
<protein>
    <recommendedName>
        <fullName evidence="4">Neurogenic locus notch homolog protein 1</fullName>
    </recommendedName>
</protein>
<evidence type="ECO:0000256" key="11">
    <source>
        <dbReference type="ARBA" id="ARBA00022723"/>
    </source>
</evidence>
<evidence type="ECO:0000256" key="10">
    <source>
        <dbReference type="ARBA" id="ARBA00022692"/>
    </source>
</evidence>
<feature type="disulfide bond" evidence="30">
    <location>
        <begin position="915"/>
        <end position="924"/>
    </location>
</feature>
<feature type="disulfide bond" evidence="30">
    <location>
        <begin position="226"/>
        <end position="235"/>
    </location>
</feature>
<feature type="disulfide bond" evidence="30">
    <location>
        <begin position="827"/>
        <end position="836"/>
    </location>
</feature>
<feature type="disulfide bond" evidence="30">
    <location>
        <begin position="789"/>
        <end position="798"/>
    </location>
</feature>
<comment type="caution">
    <text evidence="30">Lacks conserved residue(s) required for the propagation of feature annotation.</text>
</comment>
<evidence type="ECO:0000313" key="35">
    <source>
        <dbReference type="Ensembl" id="ENSHHUP00000070338.1"/>
    </source>
</evidence>
<keyword evidence="19 29" id="KW-0040">ANK repeat</keyword>
<feature type="binding site" evidence="27">
    <location>
        <position position="393"/>
    </location>
    <ligand>
        <name>Ca(2+)</name>
        <dbReference type="ChEBI" id="CHEBI:29108"/>
        <label>3</label>
    </ligand>
</feature>
<feature type="disulfide bond" evidence="30">
    <location>
        <begin position="732"/>
        <end position="749"/>
    </location>
</feature>
<feature type="disulfide bond" evidence="30">
    <location>
        <begin position="1058"/>
        <end position="1075"/>
    </location>
</feature>
<feature type="repeat" description="ANK" evidence="29">
    <location>
        <begin position="1650"/>
        <end position="1682"/>
    </location>
</feature>
<keyword evidence="25" id="KW-0325">Glycoprotein</keyword>
<keyword evidence="20 32" id="KW-0472">Membrane</keyword>
<dbReference type="GO" id="GO:0060218">
    <property type="term" value="P:hematopoietic stem cell differentiation"/>
    <property type="evidence" value="ECO:0007669"/>
    <property type="project" value="UniProtKB-ARBA"/>
</dbReference>
<dbReference type="Pfam" id="PF12796">
    <property type="entry name" value="Ank_2"/>
    <property type="match status" value="2"/>
</dbReference>
<feature type="disulfide bond" evidence="30">
    <location>
        <begin position="186"/>
        <end position="195"/>
    </location>
</feature>
<evidence type="ECO:0000256" key="9">
    <source>
        <dbReference type="ARBA" id="ARBA00022657"/>
    </source>
</evidence>
<feature type="disulfide bond" evidence="30">
    <location>
        <begin position="751"/>
        <end position="760"/>
    </location>
</feature>
<organism evidence="35 36">
    <name type="scientific">Hucho hucho</name>
    <name type="common">huchen</name>
    <dbReference type="NCBI Taxonomy" id="62062"/>
    <lineage>
        <taxon>Eukaryota</taxon>
        <taxon>Metazoa</taxon>
        <taxon>Chordata</taxon>
        <taxon>Craniata</taxon>
        <taxon>Vertebrata</taxon>
        <taxon>Euteleostomi</taxon>
        <taxon>Actinopterygii</taxon>
        <taxon>Neopterygii</taxon>
        <taxon>Teleostei</taxon>
        <taxon>Protacanthopterygii</taxon>
        <taxon>Salmoniformes</taxon>
        <taxon>Salmonidae</taxon>
        <taxon>Salmoninae</taxon>
        <taxon>Hucho</taxon>
    </lineage>
</organism>
<feature type="disulfide bond" evidence="30">
    <location>
        <begin position="635"/>
        <end position="644"/>
    </location>
</feature>
<dbReference type="SUPFAM" id="SSF57184">
    <property type="entry name" value="Growth factor receptor domain"/>
    <property type="match status" value="3"/>
</dbReference>
<dbReference type="Pfam" id="PF00066">
    <property type="entry name" value="Notch"/>
    <property type="match status" value="3"/>
</dbReference>
<feature type="disulfide bond" evidence="30">
    <location>
        <begin position="673"/>
        <end position="682"/>
    </location>
</feature>
<dbReference type="FunFam" id="2.10.25.10:FF:000004">
    <property type="entry name" value="Neurogenic locus notch 1"/>
    <property type="match status" value="5"/>
</dbReference>
<feature type="transmembrane region" description="Helical" evidence="32">
    <location>
        <begin position="1479"/>
        <end position="1500"/>
    </location>
</feature>
<dbReference type="SUPFAM" id="SSF90193">
    <property type="entry name" value="Notch domain"/>
    <property type="match status" value="3"/>
</dbReference>
<dbReference type="InterPro" id="IPR000152">
    <property type="entry name" value="EGF-type_Asp/Asn_hydroxyl_site"/>
</dbReference>
<dbReference type="PROSITE" id="PS50297">
    <property type="entry name" value="ANK_REP_REGION"/>
    <property type="match status" value="3"/>
</dbReference>
<keyword evidence="16" id="KW-0914">Notch signaling pathway</keyword>
<dbReference type="InterPro" id="IPR013032">
    <property type="entry name" value="EGF-like_CS"/>
</dbReference>
<keyword evidence="26" id="KW-0539">Nucleus</keyword>
<dbReference type="InterPro" id="IPR000742">
    <property type="entry name" value="EGF"/>
</dbReference>
<dbReference type="FunFam" id="2.10.25.10:FF:000092">
    <property type="entry name" value="Neurogenic locus notch protein 1"/>
    <property type="match status" value="1"/>
</dbReference>
<feature type="domain" description="EGF-like" evidence="33">
    <location>
        <begin position="965"/>
        <end position="1001"/>
    </location>
</feature>
<evidence type="ECO:0000256" key="24">
    <source>
        <dbReference type="ARBA" id="ARBA00023170"/>
    </source>
</evidence>
<dbReference type="PRINTS" id="PR00010">
    <property type="entry name" value="EGFBLOOD"/>
</dbReference>
<evidence type="ECO:0000259" key="33">
    <source>
        <dbReference type="PROSITE" id="PS50026"/>
    </source>
</evidence>
<feature type="binding site" evidence="27">
    <location>
        <position position="369"/>
    </location>
    <ligand>
        <name>Ca(2+)</name>
        <dbReference type="ChEBI" id="CHEBI:29108"/>
        <label>2</label>
    </ligand>
</feature>
<feature type="binding site" evidence="27">
    <location>
        <position position="353"/>
    </location>
    <ligand>
        <name>Ca(2+)</name>
        <dbReference type="ChEBI" id="CHEBI:29108"/>
        <label>2</label>
    </ligand>
</feature>
<evidence type="ECO:0000259" key="34">
    <source>
        <dbReference type="PROSITE" id="PS50258"/>
    </source>
</evidence>
<dbReference type="FunFam" id="2.10.25.10:FF:000146">
    <property type="entry name" value="Putative neurogenic locus notch"/>
    <property type="match status" value="1"/>
</dbReference>
<dbReference type="GO" id="GO:0043235">
    <property type="term" value="C:receptor complex"/>
    <property type="evidence" value="ECO:0007669"/>
    <property type="project" value="TreeGrafter"/>
</dbReference>
<keyword evidence="8" id="KW-0597">Phosphoprotein</keyword>
<feature type="disulfide bond" evidence="30">
    <location>
        <begin position="485"/>
        <end position="494"/>
    </location>
</feature>
<dbReference type="Pfam" id="PF00008">
    <property type="entry name" value="EGF"/>
    <property type="match status" value="17"/>
</dbReference>
<dbReference type="PANTHER" id="PTHR45836:SF23">
    <property type="entry name" value="NEUROGENIC LOCUS NOTCH HOMOLOG PROTEIN 1"/>
    <property type="match status" value="1"/>
</dbReference>
<evidence type="ECO:0000256" key="4">
    <source>
        <dbReference type="ARBA" id="ARBA00019142"/>
    </source>
</evidence>
<dbReference type="GO" id="GO:0005886">
    <property type="term" value="C:plasma membrane"/>
    <property type="evidence" value="ECO:0007669"/>
    <property type="project" value="UniProtKB-SubCell"/>
</dbReference>
<dbReference type="InterPro" id="IPR001881">
    <property type="entry name" value="EGF-like_Ca-bd_dom"/>
</dbReference>
<dbReference type="FunFam" id="2.10.25.10:FF:000327">
    <property type="entry name" value="neurogenic locus notch homolog protein 4"/>
    <property type="match status" value="2"/>
</dbReference>
<keyword evidence="15 27" id="KW-0106">Calcium</keyword>
<dbReference type="FunFam" id="2.10.25.10:FF:000125">
    <property type="entry name" value="Neurogenic locus notch protein-like"/>
    <property type="match status" value="1"/>
</dbReference>
<evidence type="ECO:0000256" key="26">
    <source>
        <dbReference type="ARBA" id="ARBA00023242"/>
    </source>
</evidence>
<evidence type="ECO:0000256" key="2">
    <source>
        <dbReference type="ARBA" id="ARBA00004251"/>
    </source>
</evidence>
<evidence type="ECO:0000256" key="28">
    <source>
        <dbReference type="PIRSR" id="PIRSR002279-2"/>
    </source>
</evidence>
<feature type="disulfide bond" evidence="30">
    <location>
        <begin position="264"/>
        <end position="273"/>
    </location>
</feature>
<feature type="domain" description="EGF-like" evidence="33">
    <location>
        <begin position="497"/>
        <end position="533"/>
    </location>
</feature>
<dbReference type="SMART" id="SM01334">
    <property type="entry name" value="DUF3454"/>
    <property type="match status" value="1"/>
</dbReference>
<feature type="disulfide bond" evidence="30">
    <location>
        <begin position="303"/>
        <end position="312"/>
    </location>
</feature>
<dbReference type="InterPro" id="IPR000800">
    <property type="entry name" value="Notch_dom"/>
</dbReference>
<dbReference type="PIRSF" id="PIRSF002279">
    <property type="entry name" value="Notch"/>
    <property type="match status" value="1"/>
</dbReference>
<feature type="disulfide bond" evidence="30">
    <location>
        <begin position="991"/>
        <end position="1000"/>
    </location>
</feature>
<dbReference type="Pfam" id="PF12661">
    <property type="entry name" value="hEGF"/>
    <property type="match status" value="4"/>
</dbReference>
<feature type="compositionally biased region" description="Polar residues" evidence="31">
    <location>
        <begin position="2107"/>
        <end position="2124"/>
    </location>
</feature>
<dbReference type="InterPro" id="IPR049883">
    <property type="entry name" value="NOTCH1_EGF-like"/>
</dbReference>
<dbReference type="InterPro" id="IPR011656">
    <property type="entry name" value="Notch_NODP_dom"/>
</dbReference>
<feature type="domain" description="EGF-like" evidence="33">
    <location>
        <begin position="572"/>
        <end position="608"/>
    </location>
</feature>
<keyword evidence="13" id="KW-0677">Repeat</keyword>
<accession>A0A4W5Q7Q3</accession>
<dbReference type="PRINTS" id="PR01984">
    <property type="entry name" value="NOTCH1"/>
</dbReference>
<dbReference type="Pfam" id="PF07645">
    <property type="entry name" value="EGF_CA"/>
    <property type="match status" value="5"/>
</dbReference>
<dbReference type="FunFam" id="2.10.25.10:FF:000253">
    <property type="entry name" value="Neurogenic locus notch protein 1"/>
    <property type="match status" value="1"/>
</dbReference>
<dbReference type="GO" id="GO:0006355">
    <property type="term" value="P:regulation of DNA-templated transcription"/>
    <property type="evidence" value="ECO:0007669"/>
    <property type="project" value="InterPro"/>
</dbReference>
<dbReference type="Pfam" id="PF07684">
    <property type="entry name" value="NODP"/>
    <property type="match status" value="1"/>
</dbReference>
<dbReference type="SUPFAM" id="SSF48403">
    <property type="entry name" value="Ankyrin repeat"/>
    <property type="match status" value="1"/>
</dbReference>
<dbReference type="FunFam" id="2.10.25.10:FF:000472">
    <property type="entry name" value="Uncharacterized protein, isoform A"/>
    <property type="match status" value="1"/>
</dbReference>
<feature type="transmembrane region" description="Helical" evidence="32">
    <location>
        <begin position="1527"/>
        <end position="1548"/>
    </location>
</feature>
<feature type="disulfide bond" evidence="30">
    <location>
        <begin position="1156"/>
        <end position="1165"/>
    </location>
</feature>
<feature type="disulfide bond" evidence="30">
    <location>
        <begin position="1077"/>
        <end position="1086"/>
    </location>
</feature>
<feature type="domain" description="LNR" evidence="34">
    <location>
        <begin position="1272"/>
        <end position="1313"/>
    </location>
</feature>
<evidence type="ECO:0000256" key="1">
    <source>
        <dbReference type="ARBA" id="ARBA00004123"/>
    </source>
</evidence>
<keyword evidence="18" id="KW-0805">Transcription regulation</keyword>
<feature type="domain" description="EGF-like" evidence="33">
    <location>
        <begin position="763"/>
        <end position="799"/>
    </location>
</feature>
<dbReference type="FunFam" id="1.25.40.20:FF:000005">
    <property type="entry name" value="Neurogenic locus notch 1"/>
    <property type="match status" value="1"/>
</dbReference>
<dbReference type="PROSITE" id="PS50026">
    <property type="entry name" value="EGF_3"/>
    <property type="match status" value="30"/>
</dbReference>
<feature type="disulfide bond" evidence="28">
    <location>
        <begin position="399"/>
        <end position="414"/>
    </location>
</feature>
<dbReference type="InterPro" id="IPR018097">
    <property type="entry name" value="EGF_Ca-bd_CS"/>
</dbReference>
<feature type="domain" description="EGF-like" evidence="33">
    <location>
        <begin position="1003"/>
        <end position="1047"/>
    </location>
</feature>
<feature type="domain" description="EGF-like" evidence="33">
    <location>
        <begin position="238"/>
        <end position="274"/>
    </location>
</feature>
<dbReference type="FunFam" id="2.10.25.10:FF:000136">
    <property type="entry name" value="Neurogenic locus notch 1"/>
    <property type="match status" value="1"/>
</dbReference>
<dbReference type="InterPro" id="IPR036770">
    <property type="entry name" value="Ankyrin_rpt-contain_sf"/>
</dbReference>
<feature type="domain" description="EGF-like" evidence="33">
    <location>
        <begin position="50"/>
        <end position="88"/>
    </location>
</feature>
<proteinExistence type="inferred from homology"/>
<feature type="region of interest" description="Disordered" evidence="31">
    <location>
        <begin position="2061"/>
        <end position="2134"/>
    </location>
</feature>
<keyword evidence="24" id="KW-0675">Receptor</keyword>
<reference evidence="36" key="1">
    <citation type="submission" date="2018-06" db="EMBL/GenBank/DDBJ databases">
        <title>Genome assembly of Danube salmon.</title>
        <authorList>
            <person name="Macqueen D.J."/>
            <person name="Gundappa M.K."/>
        </authorList>
    </citation>
    <scope>NUCLEOTIDE SEQUENCE [LARGE SCALE GENOMIC DNA]</scope>
</reference>
<dbReference type="Gene3D" id="1.25.40.20">
    <property type="entry name" value="Ankyrin repeat-containing domain"/>
    <property type="match status" value="1"/>
</dbReference>
<feature type="compositionally biased region" description="Polar residues" evidence="31">
    <location>
        <begin position="2061"/>
        <end position="2081"/>
    </location>
</feature>
<dbReference type="FunFam" id="2.10.25.10:FF:000558">
    <property type="entry name" value="Neurogenic locus notch homolog protein 1"/>
    <property type="match status" value="1"/>
</dbReference>
<feature type="repeat" description="ANK" evidence="29">
    <location>
        <begin position="1717"/>
        <end position="1749"/>
    </location>
</feature>
<feature type="domain" description="EGF-like" evidence="33">
    <location>
        <begin position="723"/>
        <end position="761"/>
    </location>
</feature>
<feature type="disulfide bond" evidence="28">
    <location>
        <begin position="394"/>
        <end position="405"/>
    </location>
</feature>
<feature type="region of interest" description="Disordered" evidence="31">
    <location>
        <begin position="1926"/>
        <end position="1952"/>
    </location>
</feature>
<dbReference type="Ensembl" id="ENSHHUT00000072677.1">
    <property type="protein sequence ID" value="ENSHHUP00000070338.1"/>
    <property type="gene ID" value="ENSHHUG00000039193.1"/>
</dbReference>
<dbReference type="SUPFAM" id="SSF57196">
    <property type="entry name" value="EGF/Laminin"/>
    <property type="match status" value="20"/>
</dbReference>
<dbReference type="GO" id="GO:0007411">
    <property type="term" value="P:axon guidance"/>
    <property type="evidence" value="ECO:0007669"/>
    <property type="project" value="TreeGrafter"/>
</dbReference>
<feature type="domain" description="EGF-like" evidence="33">
    <location>
        <begin position="839"/>
        <end position="874"/>
    </location>
</feature>
<name>A0A4W5Q7Q3_9TELE</name>
<dbReference type="PANTHER" id="PTHR45836">
    <property type="entry name" value="SLIT HOMOLOG"/>
    <property type="match status" value="1"/>
</dbReference>
<feature type="domain" description="EGF-like" evidence="33">
    <location>
        <begin position="1089"/>
        <end position="1128"/>
    </location>
</feature>
<dbReference type="InterPro" id="IPR010660">
    <property type="entry name" value="Notch_NOD_dom"/>
</dbReference>
<dbReference type="GO" id="GO:0038023">
    <property type="term" value="F:signaling receptor activity"/>
    <property type="evidence" value="ECO:0007669"/>
    <property type="project" value="InterPro"/>
</dbReference>
<evidence type="ECO:0000256" key="5">
    <source>
        <dbReference type="ARBA" id="ARBA00022473"/>
    </source>
</evidence>
<feature type="domain" description="EGF-like" evidence="33">
    <location>
        <begin position="12"/>
        <end position="48"/>
    </location>
</feature>
<feature type="domain" description="LNR" evidence="34">
    <location>
        <begin position="1231"/>
        <end position="1271"/>
    </location>
</feature>
<keyword evidence="5" id="KW-0217">Developmental protein</keyword>
<evidence type="ECO:0000256" key="19">
    <source>
        <dbReference type="ARBA" id="ARBA00023043"/>
    </source>
</evidence>
<dbReference type="PROSITE" id="PS50088">
    <property type="entry name" value="ANK_REPEAT"/>
    <property type="match status" value="4"/>
</dbReference>
<evidence type="ECO:0000256" key="8">
    <source>
        <dbReference type="ARBA" id="ARBA00022553"/>
    </source>
</evidence>
<feature type="binding site" evidence="27">
    <location>
        <position position="352"/>
    </location>
    <ligand>
        <name>Ca(2+)</name>
        <dbReference type="ChEBI" id="CHEBI:29108"/>
        <label>2</label>
    </ligand>
</feature>
<feature type="disulfide bond" evidence="30">
    <location>
        <begin position="614"/>
        <end position="624"/>
    </location>
</feature>
<feature type="binding site" evidence="27">
    <location>
        <position position="407"/>
    </location>
    <ligand>
        <name>Ca(2+)</name>
        <dbReference type="ChEBI" id="CHEBI:29108"/>
        <label>3</label>
    </ligand>
</feature>
<dbReference type="PROSITE" id="PS00022">
    <property type="entry name" value="EGF_1"/>
    <property type="match status" value="26"/>
</dbReference>
<feature type="disulfide bond" evidence="30">
    <location>
        <begin position="464"/>
        <end position="474"/>
    </location>
</feature>
<feature type="disulfide bond" evidence="30">
    <location>
        <begin position="598"/>
        <end position="607"/>
    </location>
</feature>
<evidence type="ECO:0000313" key="36">
    <source>
        <dbReference type="Proteomes" id="UP000314982"/>
    </source>
</evidence>
<feature type="compositionally biased region" description="Polar residues" evidence="31">
    <location>
        <begin position="1996"/>
        <end position="2015"/>
    </location>
</feature>
<feature type="region of interest" description="Disordered" evidence="31">
    <location>
        <begin position="1982"/>
        <end position="2015"/>
    </location>
</feature>
<feature type="binding site" evidence="27">
    <location>
        <position position="355"/>
    </location>
    <ligand>
        <name>Ca(2+)</name>
        <dbReference type="ChEBI" id="CHEBI:29108"/>
        <label>2</label>
    </ligand>
</feature>
<evidence type="ECO:0000256" key="23">
    <source>
        <dbReference type="ARBA" id="ARBA00023163"/>
    </source>
</evidence>
<feature type="compositionally biased region" description="Low complexity" evidence="31">
    <location>
        <begin position="2091"/>
        <end position="2106"/>
    </location>
</feature>
<feature type="domain" description="EGF-like" evidence="33">
    <location>
        <begin position="890"/>
        <end position="925"/>
    </location>
</feature>
<keyword evidence="12" id="KW-0732">Signal</keyword>
<reference evidence="35" key="3">
    <citation type="submission" date="2025-09" db="UniProtKB">
        <authorList>
            <consortium name="Ensembl"/>
        </authorList>
    </citation>
    <scope>IDENTIFICATION</scope>
</reference>
<dbReference type="InterPro" id="IPR009030">
    <property type="entry name" value="Growth_fac_rcpt_cys_sf"/>
</dbReference>
<feature type="disulfide bond" evidence="30">
    <location>
        <begin position="78"/>
        <end position="87"/>
    </location>
</feature>
<evidence type="ECO:0000256" key="6">
    <source>
        <dbReference type="ARBA" id="ARBA00022475"/>
    </source>
</evidence>